<dbReference type="STRING" id="411473.RUMCAL_00310"/>
<dbReference type="EMBL" id="AWVF01000031">
    <property type="protein sequence ID" value="ERJ97238.1"/>
    <property type="molecule type" value="Genomic_DNA"/>
</dbReference>
<dbReference type="HOGENOM" id="CLU_1650881_0_0_9"/>
<organism evidence="1 2">
    <name type="scientific">Ruminococcus callidus ATCC 27760</name>
    <dbReference type="NCBI Taxonomy" id="411473"/>
    <lineage>
        <taxon>Bacteria</taxon>
        <taxon>Bacillati</taxon>
        <taxon>Bacillota</taxon>
        <taxon>Clostridia</taxon>
        <taxon>Eubacteriales</taxon>
        <taxon>Oscillospiraceae</taxon>
        <taxon>Ruminococcus</taxon>
    </lineage>
</organism>
<sequence>MFYNSYECFIVHFLWRYSMLEDFSYNNTLLAIFNSIYPAGSKYALEDFFWFSIEASDGRRVHTRAIKVKSPFYPNRYFLSGGNVHIREITELEFKALKFVDKIGRVSNIEYDSANHIVRGTRLNYEVFENIENLTEYVRFITVLDSIYYGYMAERLLSDE</sequence>
<evidence type="ECO:0000313" key="2">
    <source>
        <dbReference type="Proteomes" id="UP000016662"/>
    </source>
</evidence>
<dbReference type="Proteomes" id="UP000016662">
    <property type="component" value="Unassembled WGS sequence"/>
</dbReference>
<accession>U2MD49</accession>
<proteinExistence type="predicted"/>
<reference evidence="1 2" key="1">
    <citation type="submission" date="2013-07" db="EMBL/GenBank/DDBJ databases">
        <authorList>
            <person name="Weinstock G."/>
            <person name="Sodergren E."/>
            <person name="Wylie T."/>
            <person name="Fulton L."/>
            <person name="Fulton R."/>
            <person name="Fronick C."/>
            <person name="O'Laughlin M."/>
            <person name="Godfrey J."/>
            <person name="Miner T."/>
            <person name="Herter B."/>
            <person name="Appelbaum E."/>
            <person name="Cordes M."/>
            <person name="Lek S."/>
            <person name="Wollam A."/>
            <person name="Pepin K.H."/>
            <person name="Palsikar V.B."/>
            <person name="Mitreva M."/>
            <person name="Wilson R.K."/>
        </authorList>
    </citation>
    <scope>NUCLEOTIDE SEQUENCE [LARGE SCALE GENOMIC DNA]</scope>
    <source>
        <strain evidence="1 2">ATCC 27760</strain>
    </source>
</reference>
<dbReference type="AlphaFoldDB" id="U2MD49"/>
<gene>
    <name evidence="1" type="ORF">RUMCAL_00310</name>
</gene>
<name>U2MD49_9FIRM</name>
<protein>
    <submittedName>
        <fullName evidence="1">Uncharacterized protein</fullName>
    </submittedName>
</protein>
<keyword evidence="2" id="KW-1185">Reference proteome</keyword>
<evidence type="ECO:0000313" key="1">
    <source>
        <dbReference type="EMBL" id="ERJ97238.1"/>
    </source>
</evidence>
<comment type="caution">
    <text evidence="1">The sequence shown here is derived from an EMBL/GenBank/DDBJ whole genome shotgun (WGS) entry which is preliminary data.</text>
</comment>